<keyword evidence="8" id="KW-0732">Signal</keyword>
<comment type="catalytic activity">
    <reaction evidence="1">
        <text>Hydrolysis of Pro-|-Xaa &gt;&gt; Ala-|-Xaa in oligopeptides.</text>
        <dbReference type="EC" id="3.4.21.26"/>
    </reaction>
</comment>
<keyword evidence="6" id="KW-0720">Serine protease</keyword>
<reference evidence="11 12" key="1">
    <citation type="journal article" date="2007" name="Nat. Biotechnol.">
        <title>Complete genome sequence of the myxobacterium Sorangium cellulosum.</title>
        <authorList>
            <person name="Schneiker S."/>
            <person name="Perlova O."/>
            <person name="Kaiser O."/>
            <person name="Gerth K."/>
            <person name="Alici A."/>
            <person name="Altmeyer M.O."/>
            <person name="Bartels D."/>
            <person name="Bekel T."/>
            <person name="Beyer S."/>
            <person name="Bode E."/>
            <person name="Bode H.B."/>
            <person name="Bolten C.J."/>
            <person name="Choudhuri J.V."/>
            <person name="Doss S."/>
            <person name="Elnakady Y.A."/>
            <person name="Frank B."/>
            <person name="Gaigalat L."/>
            <person name="Goesmann A."/>
            <person name="Groeger C."/>
            <person name="Gross F."/>
            <person name="Jelsbak L."/>
            <person name="Jelsbak L."/>
            <person name="Kalinowski J."/>
            <person name="Kegler C."/>
            <person name="Knauber T."/>
            <person name="Konietzny S."/>
            <person name="Kopp M."/>
            <person name="Krause L."/>
            <person name="Krug D."/>
            <person name="Linke B."/>
            <person name="Mahmud T."/>
            <person name="Martinez-Arias R."/>
            <person name="McHardy A.C."/>
            <person name="Merai M."/>
            <person name="Meyer F."/>
            <person name="Mormann S."/>
            <person name="Munoz-Dorado J."/>
            <person name="Perez J."/>
            <person name="Pradella S."/>
            <person name="Rachid S."/>
            <person name="Raddatz G."/>
            <person name="Rosenau F."/>
            <person name="Rueckert C."/>
            <person name="Sasse F."/>
            <person name="Scharfe M."/>
            <person name="Schuster S.C."/>
            <person name="Suen G."/>
            <person name="Treuner-Lange A."/>
            <person name="Velicer G.J."/>
            <person name="Vorholter F.-J."/>
            <person name="Weissman K.J."/>
            <person name="Welch R.D."/>
            <person name="Wenzel S.C."/>
            <person name="Whitworth D.E."/>
            <person name="Wilhelm S."/>
            <person name="Wittmann C."/>
            <person name="Bloecker H."/>
            <person name="Puehler A."/>
            <person name="Mueller R."/>
        </authorList>
    </citation>
    <scope>NUCLEOTIDE SEQUENCE [LARGE SCALE GENOMIC DNA]</scope>
    <source>
        <strain evidence="12">So ce56</strain>
    </source>
</reference>
<dbReference type="Pfam" id="PF00326">
    <property type="entry name" value="Peptidase_S9"/>
    <property type="match status" value="1"/>
</dbReference>
<dbReference type="EMBL" id="AM746676">
    <property type="protein sequence ID" value="CAN90919.1"/>
    <property type="molecule type" value="Genomic_DNA"/>
</dbReference>
<dbReference type="EC" id="3.4.21.26" evidence="3"/>
<dbReference type="GO" id="GO:0004252">
    <property type="term" value="F:serine-type endopeptidase activity"/>
    <property type="evidence" value="ECO:0007669"/>
    <property type="project" value="UniProtKB-EC"/>
</dbReference>
<dbReference type="PANTHER" id="PTHR42881">
    <property type="entry name" value="PROLYL ENDOPEPTIDASE"/>
    <property type="match status" value="1"/>
</dbReference>
<dbReference type="GO" id="GO:0005829">
    <property type="term" value="C:cytosol"/>
    <property type="evidence" value="ECO:0007669"/>
    <property type="project" value="TreeGrafter"/>
</dbReference>
<dbReference type="BioCyc" id="SCEL448385:SCE_RS03990-MONOMER"/>
<dbReference type="Gene3D" id="2.130.10.120">
    <property type="entry name" value="Prolyl oligopeptidase, N-terminal domain"/>
    <property type="match status" value="1"/>
</dbReference>
<dbReference type="Proteomes" id="UP000002139">
    <property type="component" value="Chromosome"/>
</dbReference>
<keyword evidence="4" id="KW-0645">Protease</keyword>
<evidence type="ECO:0000256" key="6">
    <source>
        <dbReference type="ARBA" id="ARBA00022825"/>
    </source>
</evidence>
<keyword evidence="12" id="KW-1185">Reference proteome</keyword>
<comment type="similarity">
    <text evidence="2">Belongs to the peptidase S9A family.</text>
</comment>
<evidence type="ECO:0000256" key="3">
    <source>
        <dbReference type="ARBA" id="ARBA00011897"/>
    </source>
</evidence>
<dbReference type="InterPro" id="IPR001375">
    <property type="entry name" value="Peptidase_S9_cat"/>
</dbReference>
<evidence type="ECO:0000256" key="8">
    <source>
        <dbReference type="SAM" id="SignalP"/>
    </source>
</evidence>
<dbReference type="AlphaFoldDB" id="A9ENZ2"/>
<protein>
    <recommendedName>
        <fullName evidence="3">prolyl oligopeptidase</fullName>
        <ecNumber evidence="3">3.4.21.26</ecNumber>
    </recommendedName>
</protein>
<evidence type="ECO:0000256" key="1">
    <source>
        <dbReference type="ARBA" id="ARBA00001070"/>
    </source>
</evidence>
<dbReference type="GO" id="GO:0006508">
    <property type="term" value="P:proteolysis"/>
    <property type="evidence" value="ECO:0007669"/>
    <property type="project" value="UniProtKB-KW"/>
</dbReference>
<dbReference type="RefSeq" id="WP_012233397.1">
    <property type="nucleotide sequence ID" value="NC_010162.1"/>
</dbReference>
<dbReference type="InterPro" id="IPR051167">
    <property type="entry name" value="Prolyl_oligopep/macrocyclase"/>
</dbReference>
<evidence type="ECO:0000256" key="4">
    <source>
        <dbReference type="ARBA" id="ARBA00022670"/>
    </source>
</evidence>
<feature type="signal peptide" evidence="8">
    <location>
        <begin position="1"/>
        <end position="24"/>
    </location>
</feature>
<feature type="domain" description="Peptidase S9A N-terminal" evidence="10">
    <location>
        <begin position="59"/>
        <end position="461"/>
    </location>
</feature>
<proteinExistence type="inferred from homology"/>
<feature type="domain" description="Peptidase S9 prolyl oligopeptidase catalytic" evidence="9">
    <location>
        <begin position="531"/>
        <end position="737"/>
    </location>
</feature>
<dbReference type="FunFam" id="3.40.50.1820:FF:000005">
    <property type="entry name" value="Prolyl endopeptidase"/>
    <property type="match status" value="1"/>
</dbReference>
<dbReference type="InterPro" id="IPR029058">
    <property type="entry name" value="AB_hydrolase_fold"/>
</dbReference>
<evidence type="ECO:0000313" key="12">
    <source>
        <dbReference type="Proteomes" id="UP000002139"/>
    </source>
</evidence>
<feature type="chain" id="PRO_5002737483" description="prolyl oligopeptidase" evidence="8">
    <location>
        <begin position="25"/>
        <end position="750"/>
    </location>
</feature>
<dbReference type="InterPro" id="IPR002470">
    <property type="entry name" value="Peptidase_S9A"/>
</dbReference>
<keyword evidence="5 11" id="KW-0378">Hydrolase</keyword>
<dbReference type="PRINTS" id="PR00862">
    <property type="entry name" value="PROLIGOPTASE"/>
</dbReference>
<dbReference type="SUPFAM" id="SSF50993">
    <property type="entry name" value="Peptidase/esterase 'gauge' domain"/>
    <property type="match status" value="1"/>
</dbReference>
<dbReference type="STRING" id="448385.sce0762"/>
<organism evidence="11 12">
    <name type="scientific">Sorangium cellulosum (strain So ce56)</name>
    <name type="common">Polyangium cellulosum (strain So ce56)</name>
    <dbReference type="NCBI Taxonomy" id="448385"/>
    <lineage>
        <taxon>Bacteria</taxon>
        <taxon>Pseudomonadati</taxon>
        <taxon>Myxococcota</taxon>
        <taxon>Polyangia</taxon>
        <taxon>Polyangiales</taxon>
        <taxon>Polyangiaceae</taxon>
        <taxon>Sorangium</taxon>
    </lineage>
</organism>
<dbReference type="Gene3D" id="3.40.50.1820">
    <property type="entry name" value="alpha/beta hydrolase"/>
    <property type="match status" value="1"/>
</dbReference>
<feature type="compositionally biased region" description="Low complexity" evidence="7">
    <location>
        <begin position="24"/>
        <end position="37"/>
    </location>
</feature>
<gene>
    <name evidence="11" type="ordered locus">sce0762</name>
</gene>
<evidence type="ECO:0000256" key="5">
    <source>
        <dbReference type="ARBA" id="ARBA00022801"/>
    </source>
</evidence>
<dbReference type="HOGENOM" id="CLU_011290_1_1_7"/>
<name>A9ENZ2_SORC5</name>
<accession>A9ENZ2</accession>
<evidence type="ECO:0000259" key="10">
    <source>
        <dbReference type="Pfam" id="PF02897"/>
    </source>
</evidence>
<dbReference type="KEGG" id="scl:sce0762"/>
<dbReference type="SUPFAM" id="SSF53474">
    <property type="entry name" value="alpha/beta-Hydrolases"/>
    <property type="match status" value="1"/>
</dbReference>
<dbReference type="eggNOG" id="COG1505">
    <property type="taxonomic scope" value="Bacteria"/>
</dbReference>
<dbReference type="InterPro" id="IPR023302">
    <property type="entry name" value="Pept_S9A_N"/>
</dbReference>
<dbReference type="GO" id="GO:0070012">
    <property type="term" value="F:oligopeptidase activity"/>
    <property type="evidence" value="ECO:0007669"/>
    <property type="project" value="TreeGrafter"/>
</dbReference>
<dbReference type="PROSITE" id="PS51257">
    <property type="entry name" value="PROKAR_LIPOPROTEIN"/>
    <property type="match status" value="1"/>
</dbReference>
<evidence type="ECO:0000256" key="2">
    <source>
        <dbReference type="ARBA" id="ARBA00005228"/>
    </source>
</evidence>
<dbReference type="OrthoDB" id="9801421at2"/>
<dbReference type="PANTHER" id="PTHR42881:SF2">
    <property type="entry name" value="PROLYL ENDOPEPTIDASE"/>
    <property type="match status" value="1"/>
</dbReference>
<dbReference type="Pfam" id="PF02897">
    <property type="entry name" value="Peptidase_S9_N"/>
    <property type="match status" value="1"/>
</dbReference>
<evidence type="ECO:0000259" key="9">
    <source>
        <dbReference type="Pfam" id="PF00326"/>
    </source>
</evidence>
<sequence>MNRLRTTPALTLALPLLAACSAPASRPLDKPAASPAAATPPPHAAPGAPSGPGRLPYPATAKRPVASEYHGTRVVDDYRWLEDGSSPEVERWVAEQNQLSRAYLDAVPARGAIRARVQEILSATSANHYALDEAGGQIFALKDQPPKQQPFLVVLRSVNDPASARTLVDPEVIDPKGHTAIDWFVPSRDGKKVAVSLSEGGTESGTVRVYDVATGKETGDTVPYANSGTAGGSLAWTGDGKGFYYTRHPRPGERPREDMGFFQQIYFHKLGTPDKDDKYALGTEFPRIAEVELTTSESGKLVLASVQNGDGGEYWHYLLDASGKWTRFADLPDKVIRVVFGADDRLYLLSRKDAPRGKVLRLSPGKLDLARAELVVPESEAVIQDFLPTTGRLYVRDLLGGPSQVRVFDLKGKALGTVPIPQVSSVRQVVRTQGDDMLFRGVSYTEPAAWFAYSARDGKVTKTPLAMTAPVSYADVEVAREACTSKDGTKVPINILRRKGAPLDGTAPALLTGYGGYGTSMAPGFNPLWRLWFDQGGVVAIANLRGGGEFGEAWHRGGNLTKKQNVFDDFAACAQHLIDQRVTSPARLAIRGGSNGGLLMGALLTQHPEMVKAVVSHVGIYDMLRVELTPNGAFNVTEFGTVMDPEQFKALYAYSPYHHVKDGTAYPATLFLTGANDPRVDPWHSRKMAARMQAASSGSAPILLRASGSTGHGAGTPLSEEIEEQADVFAFLFKELGLGAPPAKEDAAPR</sequence>
<evidence type="ECO:0000256" key="7">
    <source>
        <dbReference type="SAM" id="MobiDB-lite"/>
    </source>
</evidence>
<evidence type="ECO:0000313" key="11">
    <source>
        <dbReference type="EMBL" id="CAN90919.1"/>
    </source>
</evidence>
<feature type="region of interest" description="Disordered" evidence="7">
    <location>
        <begin position="24"/>
        <end position="63"/>
    </location>
</feature>
<dbReference type="MEROPS" id="S09.076"/>